<feature type="region of interest" description="Disordered" evidence="1">
    <location>
        <begin position="181"/>
        <end position="206"/>
    </location>
</feature>
<reference evidence="2 3" key="1">
    <citation type="submission" date="2018-04" db="EMBL/GenBank/DDBJ databases">
        <title>Genomic Encyclopedia of Type Strains, Phase IV (KMG-IV): sequencing the most valuable type-strain genomes for metagenomic binning, comparative biology and taxonomic classification.</title>
        <authorList>
            <person name="Goeker M."/>
        </authorList>
    </citation>
    <scope>NUCLEOTIDE SEQUENCE [LARGE SCALE GENOMIC DNA]</scope>
    <source>
        <strain evidence="2 3">DSM 7138</strain>
    </source>
</reference>
<evidence type="ECO:0000313" key="2">
    <source>
        <dbReference type="EMBL" id="PTM96124.1"/>
    </source>
</evidence>
<gene>
    <name evidence="2" type="ORF">C7449_103138</name>
</gene>
<sequence length="206" mass="22522">MSLLKLDEEPSAKASVAEVAQFLEDAPGPMTVPDVLMKLNVFDPARQRSLSAAFLKECRKGRKYAHLVGAKVRPSTAARGRISSVFEGVPPLTPETALVKRSDAFQGIRAIDRSTYAPDLRAELDRVSELNLTGKAGFAVNQMAVEFDHALELEKVKVENLTLLAEERRKMNEDLLNVLNRITGGPNEDGGVARRLPSDPRSDAAE</sequence>
<keyword evidence="3" id="KW-1185">Reference proteome</keyword>
<protein>
    <submittedName>
        <fullName evidence="2">Uncharacterized protein</fullName>
    </submittedName>
</protein>
<feature type="compositionally biased region" description="Basic and acidic residues" evidence="1">
    <location>
        <begin position="196"/>
        <end position="206"/>
    </location>
</feature>
<comment type="caution">
    <text evidence="2">The sequence shown here is derived from an EMBL/GenBank/DDBJ whole genome shotgun (WGS) entry which is preliminary data.</text>
</comment>
<dbReference type="Proteomes" id="UP000241247">
    <property type="component" value="Unassembled WGS sequence"/>
</dbReference>
<evidence type="ECO:0000313" key="3">
    <source>
        <dbReference type="Proteomes" id="UP000241247"/>
    </source>
</evidence>
<name>A0A2T5BAZ4_MYCDI</name>
<dbReference type="EMBL" id="PZZZ01000003">
    <property type="protein sequence ID" value="PTM96124.1"/>
    <property type="molecule type" value="Genomic_DNA"/>
</dbReference>
<organism evidence="2 3">
    <name type="scientific">Mycoplana dimorpha</name>
    <dbReference type="NCBI Taxonomy" id="28320"/>
    <lineage>
        <taxon>Bacteria</taxon>
        <taxon>Pseudomonadati</taxon>
        <taxon>Pseudomonadota</taxon>
        <taxon>Alphaproteobacteria</taxon>
        <taxon>Hyphomicrobiales</taxon>
        <taxon>Rhizobiaceae</taxon>
        <taxon>Mycoplana</taxon>
    </lineage>
</organism>
<accession>A0A2T5BAZ4</accession>
<evidence type="ECO:0000256" key="1">
    <source>
        <dbReference type="SAM" id="MobiDB-lite"/>
    </source>
</evidence>
<dbReference type="RefSeq" id="WP_108002209.1">
    <property type="nucleotide sequence ID" value="NZ_JBHEEX010000009.1"/>
</dbReference>
<dbReference type="AlphaFoldDB" id="A0A2T5BAZ4"/>
<proteinExistence type="predicted"/>